<keyword evidence="3" id="KW-0731">Sigma factor</keyword>
<dbReference type="EMBL" id="BMXF01000007">
    <property type="protein sequence ID" value="GHB86565.1"/>
    <property type="molecule type" value="Genomic_DNA"/>
</dbReference>
<feature type="domain" description="RNA polymerase sigma-70 region 2" evidence="5">
    <location>
        <begin position="26"/>
        <end position="91"/>
    </location>
</feature>
<dbReference type="InterPro" id="IPR039425">
    <property type="entry name" value="RNA_pol_sigma-70-like"/>
</dbReference>
<dbReference type="GO" id="GO:0003677">
    <property type="term" value="F:DNA binding"/>
    <property type="evidence" value="ECO:0007669"/>
    <property type="project" value="InterPro"/>
</dbReference>
<dbReference type="InterPro" id="IPR007627">
    <property type="entry name" value="RNA_pol_sigma70_r2"/>
</dbReference>
<protein>
    <submittedName>
        <fullName evidence="7">RNA polymerase</fullName>
    </submittedName>
</protein>
<evidence type="ECO:0000313" key="7">
    <source>
        <dbReference type="EMBL" id="GHB86565.1"/>
    </source>
</evidence>
<dbReference type="InterPro" id="IPR013324">
    <property type="entry name" value="RNA_pol_sigma_r3/r4-like"/>
</dbReference>
<dbReference type="Pfam" id="PF04542">
    <property type="entry name" value="Sigma70_r2"/>
    <property type="match status" value="1"/>
</dbReference>
<dbReference type="Gene3D" id="1.10.10.10">
    <property type="entry name" value="Winged helix-like DNA-binding domain superfamily/Winged helix DNA-binding domain"/>
    <property type="match status" value="1"/>
</dbReference>
<dbReference type="Proteomes" id="UP000598271">
    <property type="component" value="Unassembled WGS sequence"/>
</dbReference>
<name>A0A8J3DDN1_9BACT</name>
<organism evidence="7 8">
    <name type="scientific">Persicitalea jodogahamensis</name>
    <dbReference type="NCBI Taxonomy" id="402147"/>
    <lineage>
        <taxon>Bacteria</taxon>
        <taxon>Pseudomonadati</taxon>
        <taxon>Bacteroidota</taxon>
        <taxon>Cytophagia</taxon>
        <taxon>Cytophagales</taxon>
        <taxon>Spirosomataceae</taxon>
        <taxon>Persicitalea</taxon>
    </lineage>
</organism>
<evidence type="ECO:0000256" key="4">
    <source>
        <dbReference type="ARBA" id="ARBA00023163"/>
    </source>
</evidence>
<dbReference type="PANTHER" id="PTHR43133:SF46">
    <property type="entry name" value="RNA POLYMERASE SIGMA-70 FACTOR ECF SUBFAMILY"/>
    <property type="match status" value="1"/>
</dbReference>
<dbReference type="InterPro" id="IPR036388">
    <property type="entry name" value="WH-like_DNA-bd_sf"/>
</dbReference>
<dbReference type="SUPFAM" id="SSF88946">
    <property type="entry name" value="Sigma2 domain of RNA polymerase sigma factors"/>
    <property type="match status" value="1"/>
</dbReference>
<keyword evidence="4" id="KW-0804">Transcription</keyword>
<dbReference type="AlphaFoldDB" id="A0A8J3DDN1"/>
<dbReference type="NCBIfam" id="TIGR02937">
    <property type="entry name" value="sigma70-ECF"/>
    <property type="match status" value="1"/>
</dbReference>
<sequence>MDVESLSDTNLWKNFLLGNTMAFAQLYKKYQQELFGYAFRILRDRDEAKSAMHELFAQLWQKRDSLPAVESPKAYLFTALRRSAIRSQQRNRIFVSTPVEQLADNIQAGFEYSAEDLLIASEQSSTLSYQLTQAINRLPQRQREIIYLRYYQQLSLPQISQALEISYQTVANHLQAAYKALSKEKAITMLLRVSTWLSIITAASVLM</sequence>
<dbReference type="RefSeq" id="WP_189568299.1">
    <property type="nucleotide sequence ID" value="NZ_BMXF01000007.1"/>
</dbReference>
<feature type="domain" description="RNA polymerase sigma factor 70 region 4 type 2" evidence="6">
    <location>
        <begin position="130"/>
        <end position="181"/>
    </location>
</feature>
<dbReference type="InterPro" id="IPR014284">
    <property type="entry name" value="RNA_pol_sigma-70_dom"/>
</dbReference>
<comment type="caution">
    <text evidence="7">The sequence shown here is derived from an EMBL/GenBank/DDBJ whole genome shotgun (WGS) entry which is preliminary data.</text>
</comment>
<dbReference type="CDD" id="cd06171">
    <property type="entry name" value="Sigma70_r4"/>
    <property type="match status" value="1"/>
</dbReference>
<evidence type="ECO:0000259" key="5">
    <source>
        <dbReference type="Pfam" id="PF04542"/>
    </source>
</evidence>
<dbReference type="InterPro" id="IPR013249">
    <property type="entry name" value="RNA_pol_sigma70_r4_t2"/>
</dbReference>
<dbReference type="GO" id="GO:0006352">
    <property type="term" value="P:DNA-templated transcription initiation"/>
    <property type="evidence" value="ECO:0007669"/>
    <property type="project" value="InterPro"/>
</dbReference>
<dbReference type="InterPro" id="IPR013325">
    <property type="entry name" value="RNA_pol_sigma_r2"/>
</dbReference>
<evidence type="ECO:0000259" key="6">
    <source>
        <dbReference type="Pfam" id="PF08281"/>
    </source>
</evidence>
<keyword evidence="2" id="KW-0805">Transcription regulation</keyword>
<reference evidence="7 8" key="1">
    <citation type="journal article" date="2014" name="Int. J. Syst. Evol. Microbiol.">
        <title>Complete genome sequence of Corynebacterium casei LMG S-19264T (=DSM 44701T), isolated from a smear-ripened cheese.</title>
        <authorList>
            <consortium name="US DOE Joint Genome Institute (JGI-PGF)"/>
            <person name="Walter F."/>
            <person name="Albersmeier A."/>
            <person name="Kalinowski J."/>
            <person name="Ruckert C."/>
        </authorList>
    </citation>
    <scope>NUCLEOTIDE SEQUENCE [LARGE SCALE GENOMIC DNA]</scope>
    <source>
        <strain evidence="7 8">KCTC 12866</strain>
    </source>
</reference>
<proteinExistence type="inferred from homology"/>
<dbReference type="Gene3D" id="1.10.1740.10">
    <property type="match status" value="1"/>
</dbReference>
<evidence type="ECO:0000256" key="3">
    <source>
        <dbReference type="ARBA" id="ARBA00023082"/>
    </source>
</evidence>
<comment type="similarity">
    <text evidence="1">Belongs to the sigma-70 factor family. ECF subfamily.</text>
</comment>
<evidence type="ECO:0000256" key="1">
    <source>
        <dbReference type="ARBA" id="ARBA00010641"/>
    </source>
</evidence>
<dbReference type="PANTHER" id="PTHR43133">
    <property type="entry name" value="RNA POLYMERASE ECF-TYPE SIGMA FACTO"/>
    <property type="match status" value="1"/>
</dbReference>
<dbReference type="Pfam" id="PF08281">
    <property type="entry name" value="Sigma70_r4_2"/>
    <property type="match status" value="1"/>
</dbReference>
<accession>A0A8J3DDN1</accession>
<gene>
    <name evidence="7" type="ORF">GCM10007390_47700</name>
</gene>
<evidence type="ECO:0000256" key="2">
    <source>
        <dbReference type="ARBA" id="ARBA00023015"/>
    </source>
</evidence>
<dbReference type="SUPFAM" id="SSF88659">
    <property type="entry name" value="Sigma3 and sigma4 domains of RNA polymerase sigma factors"/>
    <property type="match status" value="1"/>
</dbReference>
<keyword evidence="8" id="KW-1185">Reference proteome</keyword>
<evidence type="ECO:0000313" key="8">
    <source>
        <dbReference type="Proteomes" id="UP000598271"/>
    </source>
</evidence>
<dbReference type="GO" id="GO:0016987">
    <property type="term" value="F:sigma factor activity"/>
    <property type="evidence" value="ECO:0007669"/>
    <property type="project" value="UniProtKB-KW"/>
</dbReference>